<accession>A0A840R5D6</accession>
<protein>
    <submittedName>
        <fullName evidence="1">Uncharacterized protein</fullName>
    </submittedName>
</protein>
<gene>
    <name evidence="1" type="ORF">HNQ57_001910</name>
</gene>
<dbReference type="EMBL" id="JACHHW010000005">
    <property type="protein sequence ID" value="MBB5187632.1"/>
    <property type="molecule type" value="Genomic_DNA"/>
</dbReference>
<comment type="caution">
    <text evidence="1">The sequence shown here is derived from an EMBL/GenBank/DDBJ whole genome shotgun (WGS) entry which is preliminary data.</text>
</comment>
<dbReference type="AlphaFoldDB" id="A0A840R5D6"/>
<evidence type="ECO:0000313" key="2">
    <source>
        <dbReference type="Proteomes" id="UP000536640"/>
    </source>
</evidence>
<evidence type="ECO:0000313" key="1">
    <source>
        <dbReference type="EMBL" id="MBB5187632.1"/>
    </source>
</evidence>
<organism evidence="1 2">
    <name type="scientific">Zhongshania antarctica</name>
    <dbReference type="NCBI Taxonomy" id="641702"/>
    <lineage>
        <taxon>Bacteria</taxon>
        <taxon>Pseudomonadati</taxon>
        <taxon>Pseudomonadota</taxon>
        <taxon>Gammaproteobacteria</taxon>
        <taxon>Cellvibrionales</taxon>
        <taxon>Spongiibacteraceae</taxon>
        <taxon>Zhongshania</taxon>
    </lineage>
</organism>
<proteinExistence type="predicted"/>
<keyword evidence="2" id="KW-1185">Reference proteome</keyword>
<dbReference type="Proteomes" id="UP000536640">
    <property type="component" value="Unassembled WGS sequence"/>
</dbReference>
<sequence>MLSLKPLAAFAEIVSNNHILFIKKATPFARVAFLYCTERCPAYAYAIVRARHLHLSST</sequence>
<name>A0A840R5D6_9GAMM</name>
<reference evidence="1 2" key="1">
    <citation type="submission" date="2020-08" db="EMBL/GenBank/DDBJ databases">
        <title>Genomic Encyclopedia of Type Strains, Phase IV (KMG-IV): sequencing the most valuable type-strain genomes for metagenomic binning, comparative biology and taxonomic classification.</title>
        <authorList>
            <person name="Goeker M."/>
        </authorList>
    </citation>
    <scope>NUCLEOTIDE SEQUENCE [LARGE SCALE GENOMIC DNA]</scope>
    <source>
        <strain evidence="1 2">DSM 25701</strain>
    </source>
</reference>